<proteinExistence type="predicted"/>
<dbReference type="EMBL" id="LXQA010721208">
    <property type="protein sequence ID" value="MCI67653.1"/>
    <property type="molecule type" value="Genomic_DNA"/>
</dbReference>
<evidence type="ECO:0000313" key="3">
    <source>
        <dbReference type="Proteomes" id="UP000265520"/>
    </source>
</evidence>
<feature type="non-terminal residue" evidence="2">
    <location>
        <position position="48"/>
    </location>
</feature>
<keyword evidence="3" id="KW-1185">Reference proteome</keyword>
<dbReference type="GO" id="GO:0016567">
    <property type="term" value="P:protein ubiquitination"/>
    <property type="evidence" value="ECO:0007669"/>
    <property type="project" value="UniProtKB-UniPathway"/>
</dbReference>
<evidence type="ECO:0000256" key="1">
    <source>
        <dbReference type="SAM" id="MobiDB-lite"/>
    </source>
</evidence>
<dbReference type="UniPathway" id="UPA00143"/>
<organism evidence="2 3">
    <name type="scientific">Trifolium medium</name>
    <dbReference type="NCBI Taxonomy" id="97028"/>
    <lineage>
        <taxon>Eukaryota</taxon>
        <taxon>Viridiplantae</taxon>
        <taxon>Streptophyta</taxon>
        <taxon>Embryophyta</taxon>
        <taxon>Tracheophyta</taxon>
        <taxon>Spermatophyta</taxon>
        <taxon>Magnoliopsida</taxon>
        <taxon>eudicotyledons</taxon>
        <taxon>Gunneridae</taxon>
        <taxon>Pentapetalae</taxon>
        <taxon>rosids</taxon>
        <taxon>fabids</taxon>
        <taxon>Fabales</taxon>
        <taxon>Fabaceae</taxon>
        <taxon>Papilionoideae</taxon>
        <taxon>50 kb inversion clade</taxon>
        <taxon>NPAAA clade</taxon>
        <taxon>Hologalegina</taxon>
        <taxon>IRL clade</taxon>
        <taxon>Trifolieae</taxon>
        <taxon>Trifolium</taxon>
    </lineage>
</organism>
<comment type="caution">
    <text evidence="2">The sequence shown here is derived from an EMBL/GenBank/DDBJ whole genome shotgun (WGS) entry which is preliminary data.</text>
</comment>
<name>A0A392U2I6_9FABA</name>
<protein>
    <submittedName>
        <fullName evidence="2">E3 ubiquitin-protein ligase RNF185-like</fullName>
    </submittedName>
</protein>
<accession>A0A392U2I6</accession>
<feature type="non-terminal residue" evidence="2">
    <location>
        <position position="1"/>
    </location>
</feature>
<reference evidence="2 3" key="1">
    <citation type="journal article" date="2018" name="Front. Plant Sci.">
        <title>Red Clover (Trifolium pratense) and Zigzag Clover (T. medium) - A Picture of Genomic Similarities and Differences.</title>
        <authorList>
            <person name="Dluhosova J."/>
            <person name="Istvanek J."/>
            <person name="Nedelnik J."/>
            <person name="Repkova J."/>
        </authorList>
    </citation>
    <scope>NUCLEOTIDE SEQUENCE [LARGE SCALE GENOMIC DNA]</scope>
    <source>
        <strain evidence="3">cv. 10/8</strain>
        <tissue evidence="2">Leaf</tissue>
    </source>
</reference>
<sequence length="48" mass="5322">EEKLVPLYGRGKSQTDPRNKSYPGMEIPRRPSGQRPQTADSAPHPPPP</sequence>
<evidence type="ECO:0000313" key="2">
    <source>
        <dbReference type="EMBL" id="MCI67653.1"/>
    </source>
</evidence>
<dbReference type="Proteomes" id="UP000265520">
    <property type="component" value="Unassembled WGS sequence"/>
</dbReference>
<dbReference type="AlphaFoldDB" id="A0A392U2I6"/>
<feature type="region of interest" description="Disordered" evidence="1">
    <location>
        <begin position="1"/>
        <end position="48"/>
    </location>
</feature>